<feature type="chain" id="PRO_5042012107" evidence="1">
    <location>
        <begin position="21"/>
        <end position="157"/>
    </location>
</feature>
<dbReference type="EMBL" id="JAULSW010000005">
    <property type="protein sequence ID" value="KAK3380804.1"/>
    <property type="molecule type" value="Genomic_DNA"/>
</dbReference>
<keyword evidence="1" id="KW-0732">Signal</keyword>
<dbReference type="Proteomes" id="UP001285441">
    <property type="component" value="Unassembled WGS sequence"/>
</dbReference>
<evidence type="ECO:0000256" key="1">
    <source>
        <dbReference type="SAM" id="SignalP"/>
    </source>
</evidence>
<evidence type="ECO:0000313" key="2">
    <source>
        <dbReference type="EMBL" id="KAK3380804.1"/>
    </source>
</evidence>
<protein>
    <submittedName>
        <fullName evidence="2">Uncharacterized protein</fullName>
    </submittedName>
</protein>
<proteinExistence type="predicted"/>
<sequence length="157" mass="16529">MRLTAIFTVFLSVMATKVTAAPSPLAEVSTNTLALEARAPPYGVTFFAGPGCTGAVIDKETNLRCSKTCFPAIAPSAAQSILITQATVAPPFPIINLYASPNCGPPPLGTLSLGPALSGCFTISGLPFRSYDVNFGASSGPSRYRFHPEMRSIRWES</sequence>
<comment type="caution">
    <text evidence="2">The sequence shown here is derived from an EMBL/GenBank/DDBJ whole genome shotgun (WGS) entry which is preliminary data.</text>
</comment>
<keyword evidence="3" id="KW-1185">Reference proteome</keyword>
<organism evidence="2 3">
    <name type="scientific">Podospora didyma</name>
    <dbReference type="NCBI Taxonomy" id="330526"/>
    <lineage>
        <taxon>Eukaryota</taxon>
        <taxon>Fungi</taxon>
        <taxon>Dikarya</taxon>
        <taxon>Ascomycota</taxon>
        <taxon>Pezizomycotina</taxon>
        <taxon>Sordariomycetes</taxon>
        <taxon>Sordariomycetidae</taxon>
        <taxon>Sordariales</taxon>
        <taxon>Podosporaceae</taxon>
        <taxon>Podospora</taxon>
    </lineage>
</organism>
<evidence type="ECO:0000313" key="3">
    <source>
        <dbReference type="Proteomes" id="UP001285441"/>
    </source>
</evidence>
<gene>
    <name evidence="2" type="ORF">B0H63DRAFT_523545</name>
</gene>
<feature type="signal peptide" evidence="1">
    <location>
        <begin position="1"/>
        <end position="20"/>
    </location>
</feature>
<name>A0AAE0NG17_9PEZI</name>
<reference evidence="2" key="2">
    <citation type="submission" date="2023-06" db="EMBL/GenBank/DDBJ databases">
        <authorList>
            <consortium name="Lawrence Berkeley National Laboratory"/>
            <person name="Haridas S."/>
            <person name="Hensen N."/>
            <person name="Bonometti L."/>
            <person name="Westerberg I."/>
            <person name="Brannstrom I.O."/>
            <person name="Guillou S."/>
            <person name="Cros-Aarteil S."/>
            <person name="Calhoun S."/>
            <person name="Kuo A."/>
            <person name="Mondo S."/>
            <person name="Pangilinan J."/>
            <person name="Riley R."/>
            <person name="LaButti K."/>
            <person name="Andreopoulos B."/>
            <person name="Lipzen A."/>
            <person name="Chen C."/>
            <person name="Yanf M."/>
            <person name="Daum C."/>
            <person name="Ng V."/>
            <person name="Clum A."/>
            <person name="Steindorff A."/>
            <person name="Ohm R."/>
            <person name="Martin F."/>
            <person name="Silar P."/>
            <person name="Natvig D."/>
            <person name="Lalanne C."/>
            <person name="Gautier V."/>
            <person name="Ament-velasquez S.L."/>
            <person name="Kruys A."/>
            <person name="Hutchinson M.I."/>
            <person name="Powell A.J."/>
            <person name="Barry K."/>
            <person name="Miller A.N."/>
            <person name="Grigoriev I.V."/>
            <person name="Debuchy R."/>
            <person name="Gladieux P."/>
            <person name="Thoren M.H."/>
            <person name="Johannesson H."/>
        </authorList>
    </citation>
    <scope>NUCLEOTIDE SEQUENCE</scope>
    <source>
        <strain evidence="2">CBS 232.78</strain>
    </source>
</reference>
<reference evidence="2" key="1">
    <citation type="journal article" date="2023" name="Mol. Phylogenet. Evol.">
        <title>Genome-scale phylogeny and comparative genomics of the fungal order Sordariales.</title>
        <authorList>
            <person name="Hensen N."/>
            <person name="Bonometti L."/>
            <person name="Westerberg I."/>
            <person name="Brannstrom I.O."/>
            <person name="Guillou S."/>
            <person name="Cros-Aarteil S."/>
            <person name="Calhoun S."/>
            <person name="Haridas S."/>
            <person name="Kuo A."/>
            <person name="Mondo S."/>
            <person name="Pangilinan J."/>
            <person name="Riley R."/>
            <person name="LaButti K."/>
            <person name="Andreopoulos B."/>
            <person name="Lipzen A."/>
            <person name="Chen C."/>
            <person name="Yan M."/>
            <person name="Daum C."/>
            <person name="Ng V."/>
            <person name="Clum A."/>
            <person name="Steindorff A."/>
            <person name="Ohm R.A."/>
            <person name="Martin F."/>
            <person name="Silar P."/>
            <person name="Natvig D.O."/>
            <person name="Lalanne C."/>
            <person name="Gautier V."/>
            <person name="Ament-Velasquez S.L."/>
            <person name="Kruys A."/>
            <person name="Hutchinson M.I."/>
            <person name="Powell A.J."/>
            <person name="Barry K."/>
            <person name="Miller A.N."/>
            <person name="Grigoriev I.V."/>
            <person name="Debuchy R."/>
            <person name="Gladieux P."/>
            <person name="Hiltunen Thoren M."/>
            <person name="Johannesson H."/>
        </authorList>
    </citation>
    <scope>NUCLEOTIDE SEQUENCE</scope>
    <source>
        <strain evidence="2">CBS 232.78</strain>
    </source>
</reference>
<accession>A0AAE0NG17</accession>
<dbReference type="AlphaFoldDB" id="A0AAE0NG17"/>